<dbReference type="PANTHER" id="PTHR43377">
    <property type="entry name" value="BILIVERDIN REDUCTASE A"/>
    <property type="match status" value="1"/>
</dbReference>
<sequence length="333" mass="37527">MKISALKAVVVGLGSIGVRHLNNLHALGIRELGAVRTRNLPPPAQIIPKDVQLFQSLDQALKQNFDLVVVANPTSLHLKTLIEALKAGCHVYVEKPVAHEKRHLSELMRCVDPHGPRVLVGCQLRMHPGLRKIEEWIQQGRLGKIYSVQVDLGEYLPDWHPWEDYRQSYAARADQGGGVILTLIHELDYLHWLFGKPRSVFAIGGHRTSLEVTAEDTALISFETEQGICVQLRMDYWRKPPVRHMNIVAEKAIVDWDYPARLTTLQQNGHLLEEVILAPSWDRNELFLSMMKEFIEGIPGGSIPRVTLQEGIDVLNTALAAKQSLQTGRQVRL</sequence>
<dbReference type="eggNOG" id="COG0673">
    <property type="taxonomic scope" value="Bacteria"/>
</dbReference>
<evidence type="ECO:0000313" key="4">
    <source>
        <dbReference type="Proteomes" id="UP000001416"/>
    </source>
</evidence>
<dbReference type="STRING" id="228410.NE1568"/>
<name>Q820L2_NITEU</name>
<dbReference type="InterPro" id="IPR036291">
    <property type="entry name" value="NAD(P)-bd_dom_sf"/>
</dbReference>
<evidence type="ECO:0000259" key="1">
    <source>
        <dbReference type="Pfam" id="PF01408"/>
    </source>
</evidence>
<dbReference type="PhylomeDB" id="Q820L2"/>
<proteinExistence type="predicted"/>
<dbReference type="SUPFAM" id="SSF55347">
    <property type="entry name" value="Glyceraldehyde-3-phosphate dehydrogenase-like, C-terminal domain"/>
    <property type="match status" value="1"/>
</dbReference>
<organism evidence="3 4">
    <name type="scientific">Nitrosomonas europaea (strain ATCC 19718 / CIP 103999 / KCTC 2705 / NBRC 14298)</name>
    <dbReference type="NCBI Taxonomy" id="228410"/>
    <lineage>
        <taxon>Bacteria</taxon>
        <taxon>Pseudomonadati</taxon>
        <taxon>Pseudomonadota</taxon>
        <taxon>Betaproteobacteria</taxon>
        <taxon>Nitrosomonadales</taxon>
        <taxon>Nitrosomonadaceae</taxon>
        <taxon>Nitrosomonas</taxon>
    </lineage>
</organism>
<dbReference type="AlphaFoldDB" id="Q820L2"/>
<feature type="domain" description="Gfo/Idh/MocA-like oxidoreductase N-terminal" evidence="1">
    <location>
        <begin position="7"/>
        <end position="121"/>
    </location>
</feature>
<dbReference type="RefSeq" id="WP_011112132.1">
    <property type="nucleotide sequence ID" value="NC_004757.1"/>
</dbReference>
<dbReference type="GeneID" id="87104736"/>
<dbReference type="InterPro" id="IPR051450">
    <property type="entry name" value="Gfo/Idh/MocA_Oxidoreductases"/>
</dbReference>
<accession>Q820L2</accession>
<keyword evidence="4" id="KW-1185">Reference proteome</keyword>
<dbReference type="InterPro" id="IPR000683">
    <property type="entry name" value="Gfo/Idh/MocA-like_OxRdtase_N"/>
</dbReference>
<dbReference type="Pfam" id="PF01408">
    <property type="entry name" value="GFO_IDH_MocA"/>
    <property type="match status" value="1"/>
</dbReference>
<evidence type="ECO:0000259" key="2">
    <source>
        <dbReference type="Pfam" id="PF22725"/>
    </source>
</evidence>
<protein>
    <submittedName>
        <fullName evidence="3">Possible Oxidoreductase</fullName>
    </submittedName>
</protein>
<dbReference type="Proteomes" id="UP000001416">
    <property type="component" value="Chromosome"/>
</dbReference>
<evidence type="ECO:0000313" key="3">
    <source>
        <dbReference type="EMBL" id="CAD85479.1"/>
    </source>
</evidence>
<reference evidence="3 4" key="1">
    <citation type="journal article" date="2003" name="J. Bacteriol.">
        <title>Complete genome sequence of the ammonia-oxidizing bacterium and obligate chemolithoautotroph Nitrosomonas europaea.</title>
        <authorList>
            <person name="Chain P."/>
            <person name="Lamerdin J."/>
            <person name="Larimer F."/>
            <person name="Regala W."/>
            <person name="Land M."/>
            <person name="Hauser L."/>
            <person name="Hooper A."/>
            <person name="Klotz M."/>
            <person name="Norton J."/>
            <person name="Sayavedra-Soto L."/>
            <person name="Arciero D."/>
            <person name="Hommes N."/>
            <person name="Whittaker M."/>
            <person name="Arp D."/>
        </authorList>
    </citation>
    <scope>NUCLEOTIDE SEQUENCE [LARGE SCALE GENOMIC DNA]</scope>
    <source>
        <strain evidence="4">ATCC 19718 / CIP 103999 / KCTC 2705 / NBRC 14298</strain>
    </source>
</reference>
<dbReference type="Gene3D" id="3.40.50.720">
    <property type="entry name" value="NAD(P)-binding Rossmann-like Domain"/>
    <property type="match status" value="1"/>
</dbReference>
<dbReference type="SUPFAM" id="SSF51735">
    <property type="entry name" value="NAD(P)-binding Rossmann-fold domains"/>
    <property type="match status" value="1"/>
</dbReference>
<dbReference type="Pfam" id="PF22725">
    <property type="entry name" value="GFO_IDH_MocA_C3"/>
    <property type="match status" value="1"/>
</dbReference>
<dbReference type="InterPro" id="IPR055170">
    <property type="entry name" value="GFO_IDH_MocA-like_dom"/>
</dbReference>
<dbReference type="KEGG" id="neu:NE1568"/>
<dbReference type="EMBL" id="AL954747">
    <property type="protein sequence ID" value="CAD85479.1"/>
    <property type="molecule type" value="Genomic_DNA"/>
</dbReference>
<dbReference type="Gene3D" id="3.30.360.10">
    <property type="entry name" value="Dihydrodipicolinate Reductase, domain 2"/>
    <property type="match status" value="1"/>
</dbReference>
<feature type="domain" description="GFO/IDH/MocA-like oxidoreductase" evidence="2">
    <location>
        <begin position="131"/>
        <end position="252"/>
    </location>
</feature>
<gene>
    <name evidence="3" type="ordered locus">NE1568</name>
</gene>
<dbReference type="HOGENOM" id="CLU_023194_10_1_4"/>
<dbReference type="PANTHER" id="PTHR43377:SF1">
    <property type="entry name" value="BILIVERDIN REDUCTASE A"/>
    <property type="match status" value="1"/>
</dbReference>
<dbReference type="GO" id="GO:0000166">
    <property type="term" value="F:nucleotide binding"/>
    <property type="evidence" value="ECO:0007669"/>
    <property type="project" value="InterPro"/>
</dbReference>